<dbReference type="EMBL" id="CAJOBE010002208">
    <property type="protein sequence ID" value="CAF3806676.1"/>
    <property type="molecule type" value="Genomic_DNA"/>
</dbReference>
<dbReference type="GO" id="GO:0070006">
    <property type="term" value="F:metalloaminopeptidase activity"/>
    <property type="evidence" value="ECO:0007669"/>
    <property type="project" value="TreeGrafter"/>
</dbReference>
<organism evidence="3 4">
    <name type="scientific">Rotaria sordida</name>
    <dbReference type="NCBI Taxonomy" id="392033"/>
    <lineage>
        <taxon>Eukaryota</taxon>
        <taxon>Metazoa</taxon>
        <taxon>Spiralia</taxon>
        <taxon>Gnathifera</taxon>
        <taxon>Rotifera</taxon>
        <taxon>Eurotatoria</taxon>
        <taxon>Bdelloidea</taxon>
        <taxon>Philodinida</taxon>
        <taxon>Philodinidae</taxon>
        <taxon>Rotaria</taxon>
    </lineage>
</organism>
<dbReference type="GO" id="GO:0042277">
    <property type="term" value="F:peptide binding"/>
    <property type="evidence" value="ECO:0007669"/>
    <property type="project" value="TreeGrafter"/>
</dbReference>
<protein>
    <recommendedName>
        <fullName evidence="2">ERAP1-like C-terminal domain-containing protein</fullName>
    </recommendedName>
</protein>
<reference evidence="3" key="1">
    <citation type="submission" date="2021-02" db="EMBL/GenBank/DDBJ databases">
        <authorList>
            <person name="Nowell W R."/>
        </authorList>
    </citation>
    <scope>NUCLEOTIDE SEQUENCE</scope>
</reference>
<evidence type="ECO:0000313" key="4">
    <source>
        <dbReference type="Proteomes" id="UP000663874"/>
    </source>
</evidence>
<gene>
    <name evidence="3" type="ORF">FNK824_LOCUS15322</name>
</gene>
<dbReference type="InterPro" id="IPR050344">
    <property type="entry name" value="Peptidase_M1_aminopeptidases"/>
</dbReference>
<comment type="similarity">
    <text evidence="1">Belongs to the peptidase M1 family.</text>
</comment>
<evidence type="ECO:0000256" key="1">
    <source>
        <dbReference type="ARBA" id="ARBA00010136"/>
    </source>
</evidence>
<dbReference type="PANTHER" id="PTHR11533">
    <property type="entry name" value="PROTEASE M1 ZINC METALLOPROTEASE"/>
    <property type="match status" value="1"/>
</dbReference>
<dbReference type="Gene3D" id="1.25.50.20">
    <property type="match status" value="1"/>
</dbReference>
<name>A0A819BS19_9BILA</name>
<dbReference type="InterPro" id="IPR024571">
    <property type="entry name" value="ERAP1-like_C_dom"/>
</dbReference>
<proteinExistence type="inferred from homology"/>
<dbReference type="GO" id="GO:0005615">
    <property type="term" value="C:extracellular space"/>
    <property type="evidence" value="ECO:0007669"/>
    <property type="project" value="TreeGrafter"/>
</dbReference>
<accession>A0A819BS19</accession>
<dbReference type="GO" id="GO:0043171">
    <property type="term" value="P:peptide catabolic process"/>
    <property type="evidence" value="ECO:0007669"/>
    <property type="project" value="TreeGrafter"/>
</dbReference>
<dbReference type="GO" id="GO:0006508">
    <property type="term" value="P:proteolysis"/>
    <property type="evidence" value="ECO:0007669"/>
    <property type="project" value="TreeGrafter"/>
</dbReference>
<dbReference type="AlphaFoldDB" id="A0A819BS19"/>
<comment type="caution">
    <text evidence="3">The sequence shown here is derived from an EMBL/GenBank/DDBJ whole genome shotgun (WGS) entry which is preliminary data.</text>
</comment>
<dbReference type="GO" id="GO:0016020">
    <property type="term" value="C:membrane"/>
    <property type="evidence" value="ECO:0007669"/>
    <property type="project" value="TreeGrafter"/>
</dbReference>
<dbReference type="Pfam" id="PF11838">
    <property type="entry name" value="ERAP1_C"/>
    <property type="match status" value="1"/>
</dbReference>
<feature type="domain" description="ERAP1-like C-terminal" evidence="2">
    <location>
        <begin position="28"/>
        <end position="100"/>
    </location>
</feature>
<evidence type="ECO:0000313" key="3">
    <source>
        <dbReference type="EMBL" id="CAF3806676.1"/>
    </source>
</evidence>
<dbReference type="GO" id="GO:0008270">
    <property type="term" value="F:zinc ion binding"/>
    <property type="evidence" value="ECO:0007669"/>
    <property type="project" value="TreeGrafter"/>
</dbReference>
<dbReference type="Proteomes" id="UP000663874">
    <property type="component" value="Unassembled WGS sequence"/>
</dbReference>
<dbReference type="PANTHER" id="PTHR11533:SF299">
    <property type="entry name" value="AMINOPEPTIDASE"/>
    <property type="match status" value="1"/>
</dbReference>
<evidence type="ECO:0000259" key="2">
    <source>
        <dbReference type="Pfam" id="PF11838"/>
    </source>
</evidence>
<dbReference type="GO" id="GO:0005737">
    <property type="term" value="C:cytoplasm"/>
    <property type="evidence" value="ECO:0007669"/>
    <property type="project" value="TreeGrafter"/>
</dbReference>
<sequence length="100" mass="11756">MGNFGCIMYIKSRLLYNNITSTMLNKQANPNLLGFFRTNYDIRNWQMTIEQLKNSHENFTIIERAGLVDDLFNLARINILRLSLVFDMLNYAKLEQGYIV</sequence>